<name>A0A4D6N248_VIGUN</name>
<gene>
    <name evidence="1" type="ORF">DEO72_LG9g1086</name>
</gene>
<organism evidence="1 2">
    <name type="scientific">Vigna unguiculata</name>
    <name type="common">Cowpea</name>
    <dbReference type="NCBI Taxonomy" id="3917"/>
    <lineage>
        <taxon>Eukaryota</taxon>
        <taxon>Viridiplantae</taxon>
        <taxon>Streptophyta</taxon>
        <taxon>Embryophyta</taxon>
        <taxon>Tracheophyta</taxon>
        <taxon>Spermatophyta</taxon>
        <taxon>Magnoliopsida</taxon>
        <taxon>eudicotyledons</taxon>
        <taxon>Gunneridae</taxon>
        <taxon>Pentapetalae</taxon>
        <taxon>rosids</taxon>
        <taxon>fabids</taxon>
        <taxon>Fabales</taxon>
        <taxon>Fabaceae</taxon>
        <taxon>Papilionoideae</taxon>
        <taxon>50 kb inversion clade</taxon>
        <taxon>NPAAA clade</taxon>
        <taxon>indigoferoid/millettioid clade</taxon>
        <taxon>Phaseoleae</taxon>
        <taxon>Vigna</taxon>
    </lineage>
</organism>
<proteinExistence type="predicted"/>
<dbReference type="AlphaFoldDB" id="A0A4D6N248"/>
<accession>A0A4D6N248</accession>
<sequence length="123" mass="13783">MLTSTEIVPQNKVRNNNANINKQNITKENSAVEVHSLGEQLAGRAATTEAAVTDSLGEQIVGRVTKPAADEQCRRTNASKLARRTRLNQNCKHTTHTQYSICNNRTTLSYTNFHRFKINNEKS</sequence>
<protein>
    <submittedName>
        <fullName evidence="1">Uncharacterized protein</fullName>
    </submittedName>
</protein>
<keyword evidence="2" id="KW-1185">Reference proteome</keyword>
<evidence type="ECO:0000313" key="2">
    <source>
        <dbReference type="Proteomes" id="UP000501690"/>
    </source>
</evidence>
<dbReference type="EMBL" id="CP039353">
    <property type="protein sequence ID" value="QCE06077.1"/>
    <property type="molecule type" value="Genomic_DNA"/>
</dbReference>
<dbReference type="Proteomes" id="UP000501690">
    <property type="component" value="Linkage Group LG9"/>
</dbReference>
<reference evidence="1 2" key="1">
    <citation type="submission" date="2019-04" db="EMBL/GenBank/DDBJ databases">
        <title>An improved genome assembly and genetic linkage map for asparagus bean, Vigna unguiculata ssp. sesquipedialis.</title>
        <authorList>
            <person name="Xia Q."/>
            <person name="Zhang R."/>
            <person name="Dong Y."/>
        </authorList>
    </citation>
    <scope>NUCLEOTIDE SEQUENCE [LARGE SCALE GENOMIC DNA]</scope>
    <source>
        <tissue evidence="1">Leaf</tissue>
    </source>
</reference>
<evidence type="ECO:0000313" key="1">
    <source>
        <dbReference type="EMBL" id="QCE06077.1"/>
    </source>
</evidence>